<dbReference type="Proteomes" id="UP001163823">
    <property type="component" value="Chromosome 2"/>
</dbReference>
<keyword evidence="3" id="KW-1185">Reference proteome</keyword>
<gene>
    <name evidence="2" type="ORF">O6P43_003599</name>
</gene>
<sequence length="218" mass="24517">MSSDLCQSKFPAEQLNVNELKDESDFEAILSSDGYISISGYGSLLSERSARSTFPDLINFRVARLTGFRRIFASVGRIFFAHGIANLKTEEIGGLSVEPCEGETIVVTVFEIKKSEIPAFIERESVYRFLAVFPETLDGKPFSSPAKARRFISKNMENIRYIRFGEMMSYLAVFIFVIVSWLQEALVMQLTTTSWIIHSLVTGKQPSASTLKKWVQAS</sequence>
<keyword evidence="1" id="KW-0812">Transmembrane</keyword>
<keyword evidence="1" id="KW-1133">Transmembrane helix</keyword>
<organism evidence="2 3">
    <name type="scientific">Quillaja saponaria</name>
    <name type="common">Soap bark tree</name>
    <dbReference type="NCBI Taxonomy" id="32244"/>
    <lineage>
        <taxon>Eukaryota</taxon>
        <taxon>Viridiplantae</taxon>
        <taxon>Streptophyta</taxon>
        <taxon>Embryophyta</taxon>
        <taxon>Tracheophyta</taxon>
        <taxon>Spermatophyta</taxon>
        <taxon>Magnoliopsida</taxon>
        <taxon>eudicotyledons</taxon>
        <taxon>Gunneridae</taxon>
        <taxon>Pentapetalae</taxon>
        <taxon>rosids</taxon>
        <taxon>fabids</taxon>
        <taxon>Fabales</taxon>
        <taxon>Quillajaceae</taxon>
        <taxon>Quillaja</taxon>
    </lineage>
</organism>
<dbReference type="AlphaFoldDB" id="A0AAD7QF32"/>
<dbReference type="PANTHER" id="PTHR35748">
    <property type="entry name" value="OS05G0358400 PROTEIN"/>
    <property type="match status" value="1"/>
</dbReference>
<keyword evidence="1" id="KW-0472">Membrane</keyword>
<accession>A0AAD7QF32</accession>
<dbReference type="InterPro" id="IPR013024">
    <property type="entry name" value="GGCT-like"/>
</dbReference>
<dbReference type="KEGG" id="qsa:O6P43_003599"/>
<dbReference type="EMBL" id="JARAOO010000002">
    <property type="protein sequence ID" value="KAJ7980312.1"/>
    <property type="molecule type" value="Genomic_DNA"/>
</dbReference>
<reference evidence="2" key="1">
    <citation type="journal article" date="2023" name="Science">
        <title>Elucidation of the pathway for biosynthesis of saponin adjuvants from the soapbark tree.</title>
        <authorList>
            <person name="Reed J."/>
            <person name="Orme A."/>
            <person name="El-Demerdash A."/>
            <person name="Owen C."/>
            <person name="Martin L.B.B."/>
            <person name="Misra R.C."/>
            <person name="Kikuchi S."/>
            <person name="Rejzek M."/>
            <person name="Martin A.C."/>
            <person name="Harkess A."/>
            <person name="Leebens-Mack J."/>
            <person name="Louveau T."/>
            <person name="Stephenson M.J."/>
            <person name="Osbourn A."/>
        </authorList>
    </citation>
    <scope>NUCLEOTIDE SEQUENCE</scope>
    <source>
        <strain evidence="2">S10</strain>
    </source>
</reference>
<dbReference type="PANTHER" id="PTHR35748:SF2">
    <property type="entry name" value="GAMMA-GLUTAMYL CYCLOTRANSFERASE-RELATED"/>
    <property type="match status" value="1"/>
</dbReference>
<name>A0AAD7QF32_QUISA</name>
<evidence type="ECO:0000256" key="1">
    <source>
        <dbReference type="SAM" id="Phobius"/>
    </source>
</evidence>
<proteinExistence type="predicted"/>
<evidence type="ECO:0000313" key="3">
    <source>
        <dbReference type="Proteomes" id="UP001163823"/>
    </source>
</evidence>
<evidence type="ECO:0000313" key="2">
    <source>
        <dbReference type="EMBL" id="KAJ7980312.1"/>
    </source>
</evidence>
<dbReference type="Gene3D" id="3.10.490.10">
    <property type="entry name" value="Gamma-glutamyl cyclotransferase-like"/>
    <property type="match status" value="1"/>
</dbReference>
<feature type="transmembrane region" description="Helical" evidence="1">
    <location>
        <begin position="161"/>
        <end position="182"/>
    </location>
</feature>
<comment type="caution">
    <text evidence="2">The sequence shown here is derived from an EMBL/GenBank/DDBJ whole genome shotgun (WGS) entry which is preliminary data.</text>
</comment>
<protein>
    <submittedName>
        <fullName evidence="2">Butirosin biosynthesis</fullName>
    </submittedName>
</protein>
<dbReference type="CDD" id="cd06661">
    <property type="entry name" value="GGCT_like"/>
    <property type="match status" value="1"/>
</dbReference>